<organism evidence="2 3">
    <name type="scientific">Pisolithus tinctorius Marx 270</name>
    <dbReference type="NCBI Taxonomy" id="870435"/>
    <lineage>
        <taxon>Eukaryota</taxon>
        <taxon>Fungi</taxon>
        <taxon>Dikarya</taxon>
        <taxon>Basidiomycota</taxon>
        <taxon>Agaricomycotina</taxon>
        <taxon>Agaricomycetes</taxon>
        <taxon>Agaricomycetidae</taxon>
        <taxon>Boletales</taxon>
        <taxon>Sclerodermatineae</taxon>
        <taxon>Pisolithaceae</taxon>
        <taxon>Pisolithus</taxon>
    </lineage>
</organism>
<feature type="compositionally biased region" description="Polar residues" evidence="1">
    <location>
        <begin position="86"/>
        <end position="104"/>
    </location>
</feature>
<accession>A0A0C3KX46</accession>
<gene>
    <name evidence="2" type="ORF">M404DRAFT_992356</name>
</gene>
<protein>
    <submittedName>
        <fullName evidence="2">Uncharacterized protein</fullName>
    </submittedName>
</protein>
<name>A0A0C3KX46_PISTI</name>
<dbReference type="EMBL" id="KN831945">
    <property type="protein sequence ID" value="KIO14112.1"/>
    <property type="molecule type" value="Genomic_DNA"/>
</dbReference>
<evidence type="ECO:0000313" key="2">
    <source>
        <dbReference type="EMBL" id="KIO14112.1"/>
    </source>
</evidence>
<keyword evidence="3" id="KW-1185">Reference proteome</keyword>
<dbReference type="InParanoid" id="A0A0C3KX46"/>
<dbReference type="OrthoDB" id="10531290at2759"/>
<dbReference type="Proteomes" id="UP000054217">
    <property type="component" value="Unassembled WGS sequence"/>
</dbReference>
<reference evidence="3" key="2">
    <citation type="submission" date="2015-01" db="EMBL/GenBank/DDBJ databases">
        <title>Evolutionary Origins and Diversification of the Mycorrhizal Mutualists.</title>
        <authorList>
            <consortium name="DOE Joint Genome Institute"/>
            <consortium name="Mycorrhizal Genomics Consortium"/>
            <person name="Kohler A."/>
            <person name="Kuo A."/>
            <person name="Nagy L.G."/>
            <person name="Floudas D."/>
            <person name="Copeland A."/>
            <person name="Barry K.W."/>
            <person name="Cichocki N."/>
            <person name="Veneault-Fourrey C."/>
            <person name="LaButti K."/>
            <person name="Lindquist E.A."/>
            <person name="Lipzen A."/>
            <person name="Lundell T."/>
            <person name="Morin E."/>
            <person name="Murat C."/>
            <person name="Riley R."/>
            <person name="Ohm R."/>
            <person name="Sun H."/>
            <person name="Tunlid A."/>
            <person name="Henrissat B."/>
            <person name="Grigoriev I.V."/>
            <person name="Hibbett D.S."/>
            <person name="Martin F."/>
        </authorList>
    </citation>
    <scope>NUCLEOTIDE SEQUENCE [LARGE SCALE GENOMIC DNA]</scope>
    <source>
        <strain evidence="3">Marx 270</strain>
    </source>
</reference>
<evidence type="ECO:0000313" key="3">
    <source>
        <dbReference type="Proteomes" id="UP000054217"/>
    </source>
</evidence>
<proteinExistence type="predicted"/>
<feature type="region of interest" description="Disordered" evidence="1">
    <location>
        <begin position="77"/>
        <end position="104"/>
    </location>
</feature>
<dbReference type="AlphaFoldDB" id="A0A0C3KX46"/>
<dbReference type="HOGENOM" id="CLU_1949697_0_0_1"/>
<reference evidence="2 3" key="1">
    <citation type="submission" date="2014-04" db="EMBL/GenBank/DDBJ databases">
        <authorList>
            <consortium name="DOE Joint Genome Institute"/>
            <person name="Kuo A."/>
            <person name="Kohler A."/>
            <person name="Costa M.D."/>
            <person name="Nagy L.G."/>
            <person name="Floudas D."/>
            <person name="Copeland A."/>
            <person name="Barry K.W."/>
            <person name="Cichocki N."/>
            <person name="Veneault-Fourrey C."/>
            <person name="LaButti K."/>
            <person name="Lindquist E.A."/>
            <person name="Lipzen A."/>
            <person name="Lundell T."/>
            <person name="Morin E."/>
            <person name="Murat C."/>
            <person name="Sun H."/>
            <person name="Tunlid A."/>
            <person name="Henrissat B."/>
            <person name="Grigoriev I.V."/>
            <person name="Hibbett D.S."/>
            <person name="Martin F."/>
            <person name="Nordberg H.P."/>
            <person name="Cantor M.N."/>
            <person name="Hua S.X."/>
        </authorList>
    </citation>
    <scope>NUCLEOTIDE SEQUENCE [LARGE SCALE GENOMIC DNA]</scope>
    <source>
        <strain evidence="2 3">Marx 270</strain>
    </source>
</reference>
<evidence type="ECO:0000256" key="1">
    <source>
        <dbReference type="SAM" id="MobiDB-lite"/>
    </source>
</evidence>
<sequence>MPNNPGNDIDPNANSRRAAAEGAIMFLKMLWQLVVVCGMCPSIRLSLYLLHPISPLLRVVAVHNNLPPICPPIRHSSSHFGGRHSTTLSSPARSGGSLSCLSIPRQKNPSRMLQIRTSKFPHHFENTLQ</sequence>